<sequence length="243" mass="27275">MAEALSERISNGELKPGERLPTEAALCEEFEVSRTVVREAVARLGSEGLLVSQQGRGMFVSEQQPTRKFELEADNLSSLPETISLLELRLSVEVEAAALCAIRRTATDARKIRRIMEELDSQSADPKNVDVHYDFDFHLTIAQATKNEHIFRFLSFLKPAIAPRFQLSQLVSTAYKDEYYRRVHEEHEAIVVAIEAQASDKAREAMRKHLLNALERLRALSSAAGLNDSTNIDASVLEAFFKT</sequence>
<keyword evidence="2" id="KW-0238">DNA-binding</keyword>
<dbReference type="InterPro" id="IPR011711">
    <property type="entry name" value="GntR_C"/>
</dbReference>
<organism evidence="5 6">
    <name type="scientific">Pseudorhodobacter turbinis</name>
    <dbReference type="NCBI Taxonomy" id="2500533"/>
    <lineage>
        <taxon>Bacteria</taxon>
        <taxon>Pseudomonadati</taxon>
        <taxon>Pseudomonadota</taxon>
        <taxon>Alphaproteobacteria</taxon>
        <taxon>Rhodobacterales</taxon>
        <taxon>Paracoccaceae</taxon>
        <taxon>Pseudorhodobacter</taxon>
    </lineage>
</organism>
<evidence type="ECO:0000259" key="4">
    <source>
        <dbReference type="PROSITE" id="PS50949"/>
    </source>
</evidence>
<dbReference type="GO" id="GO:0003700">
    <property type="term" value="F:DNA-binding transcription factor activity"/>
    <property type="evidence" value="ECO:0007669"/>
    <property type="project" value="InterPro"/>
</dbReference>
<dbReference type="Gene3D" id="1.20.120.530">
    <property type="entry name" value="GntR ligand-binding domain-like"/>
    <property type="match status" value="1"/>
</dbReference>
<feature type="domain" description="HTH gntR-type" evidence="4">
    <location>
        <begin position="1"/>
        <end position="63"/>
    </location>
</feature>
<keyword evidence="3" id="KW-0804">Transcription</keyword>
<dbReference type="Pfam" id="PF07729">
    <property type="entry name" value="FCD"/>
    <property type="match status" value="1"/>
</dbReference>
<dbReference type="InterPro" id="IPR036390">
    <property type="entry name" value="WH_DNA-bd_sf"/>
</dbReference>
<reference evidence="5 6" key="1">
    <citation type="submission" date="2019-05" db="EMBL/GenBank/DDBJ databases">
        <title>Pseudorhodobacter turbinis sp. nov., isolated from the gut of the Korean turban shell.</title>
        <authorList>
            <person name="Jeong Y.-S."/>
            <person name="Kang W.-R."/>
            <person name="Bae J.-W."/>
        </authorList>
    </citation>
    <scope>NUCLEOTIDE SEQUENCE [LARGE SCALE GENOMIC DNA]</scope>
    <source>
        <strain evidence="5 6">S12M18</strain>
    </source>
</reference>
<accession>A0A4P8EIF5</accession>
<dbReference type="Pfam" id="PF00392">
    <property type="entry name" value="GntR"/>
    <property type="match status" value="1"/>
</dbReference>
<gene>
    <name evidence="5" type="ORF">EOK75_12275</name>
</gene>
<dbReference type="PANTHER" id="PTHR43537">
    <property type="entry name" value="TRANSCRIPTIONAL REGULATOR, GNTR FAMILY"/>
    <property type="match status" value="1"/>
</dbReference>
<evidence type="ECO:0000256" key="3">
    <source>
        <dbReference type="ARBA" id="ARBA00023163"/>
    </source>
</evidence>
<dbReference type="SMART" id="SM00895">
    <property type="entry name" value="FCD"/>
    <property type="match status" value="1"/>
</dbReference>
<dbReference type="CDD" id="cd07377">
    <property type="entry name" value="WHTH_GntR"/>
    <property type="match status" value="1"/>
</dbReference>
<dbReference type="PRINTS" id="PR00035">
    <property type="entry name" value="HTHGNTR"/>
</dbReference>
<dbReference type="Gene3D" id="1.10.10.10">
    <property type="entry name" value="Winged helix-like DNA-binding domain superfamily/Winged helix DNA-binding domain"/>
    <property type="match status" value="1"/>
</dbReference>
<evidence type="ECO:0000256" key="1">
    <source>
        <dbReference type="ARBA" id="ARBA00023015"/>
    </source>
</evidence>
<keyword evidence="1" id="KW-0805">Transcription regulation</keyword>
<evidence type="ECO:0000256" key="2">
    <source>
        <dbReference type="ARBA" id="ARBA00023125"/>
    </source>
</evidence>
<keyword evidence="6" id="KW-1185">Reference proteome</keyword>
<evidence type="ECO:0000313" key="5">
    <source>
        <dbReference type="EMBL" id="QCO56612.1"/>
    </source>
</evidence>
<dbReference type="InterPro" id="IPR000524">
    <property type="entry name" value="Tscrpt_reg_HTH_GntR"/>
</dbReference>
<dbReference type="SMART" id="SM00345">
    <property type="entry name" value="HTH_GNTR"/>
    <property type="match status" value="1"/>
</dbReference>
<dbReference type="PANTHER" id="PTHR43537:SF5">
    <property type="entry name" value="UXU OPERON TRANSCRIPTIONAL REGULATOR"/>
    <property type="match status" value="1"/>
</dbReference>
<dbReference type="Proteomes" id="UP000298631">
    <property type="component" value="Chromosome"/>
</dbReference>
<dbReference type="SUPFAM" id="SSF48008">
    <property type="entry name" value="GntR ligand-binding domain-like"/>
    <property type="match status" value="1"/>
</dbReference>
<dbReference type="GO" id="GO:0003677">
    <property type="term" value="F:DNA binding"/>
    <property type="evidence" value="ECO:0007669"/>
    <property type="project" value="UniProtKB-KW"/>
</dbReference>
<dbReference type="AlphaFoldDB" id="A0A4P8EIF5"/>
<dbReference type="InterPro" id="IPR036388">
    <property type="entry name" value="WH-like_DNA-bd_sf"/>
</dbReference>
<proteinExistence type="predicted"/>
<dbReference type="OrthoDB" id="9028214at2"/>
<protein>
    <submittedName>
        <fullName evidence="5">FadR family transcriptional regulator</fullName>
    </submittedName>
</protein>
<evidence type="ECO:0000313" key="6">
    <source>
        <dbReference type="Proteomes" id="UP000298631"/>
    </source>
</evidence>
<name>A0A4P8EIF5_9RHOB</name>
<dbReference type="EMBL" id="CP039964">
    <property type="protein sequence ID" value="QCO56612.1"/>
    <property type="molecule type" value="Genomic_DNA"/>
</dbReference>
<dbReference type="InterPro" id="IPR008920">
    <property type="entry name" value="TF_FadR/GntR_C"/>
</dbReference>
<dbReference type="KEGG" id="pseb:EOK75_12275"/>
<dbReference type="PROSITE" id="PS50949">
    <property type="entry name" value="HTH_GNTR"/>
    <property type="match status" value="1"/>
</dbReference>
<dbReference type="SUPFAM" id="SSF46785">
    <property type="entry name" value="Winged helix' DNA-binding domain"/>
    <property type="match status" value="1"/>
</dbReference>